<gene>
    <name evidence="1" type="ORF">PSON_ATCC_30995.1.T0080380</name>
</gene>
<evidence type="ECO:0000313" key="1">
    <source>
        <dbReference type="EMBL" id="CAD8054606.1"/>
    </source>
</evidence>
<dbReference type="AlphaFoldDB" id="A0A8S1KNR9"/>
<protein>
    <submittedName>
        <fullName evidence="1">Uncharacterized protein</fullName>
    </submittedName>
</protein>
<evidence type="ECO:0000313" key="2">
    <source>
        <dbReference type="Proteomes" id="UP000692954"/>
    </source>
</evidence>
<comment type="caution">
    <text evidence="1">The sequence shown here is derived from an EMBL/GenBank/DDBJ whole genome shotgun (WGS) entry which is preliminary data.</text>
</comment>
<dbReference type="Proteomes" id="UP000692954">
    <property type="component" value="Unassembled WGS sequence"/>
</dbReference>
<reference evidence="1" key="1">
    <citation type="submission" date="2021-01" db="EMBL/GenBank/DDBJ databases">
        <authorList>
            <consortium name="Genoscope - CEA"/>
            <person name="William W."/>
        </authorList>
    </citation>
    <scope>NUCLEOTIDE SEQUENCE</scope>
</reference>
<organism evidence="1 2">
    <name type="scientific">Paramecium sonneborni</name>
    <dbReference type="NCBI Taxonomy" id="65129"/>
    <lineage>
        <taxon>Eukaryota</taxon>
        <taxon>Sar</taxon>
        <taxon>Alveolata</taxon>
        <taxon>Ciliophora</taxon>
        <taxon>Intramacronucleata</taxon>
        <taxon>Oligohymenophorea</taxon>
        <taxon>Peniculida</taxon>
        <taxon>Parameciidae</taxon>
        <taxon>Paramecium</taxon>
    </lineage>
</organism>
<proteinExistence type="predicted"/>
<keyword evidence="2" id="KW-1185">Reference proteome</keyword>
<dbReference type="EMBL" id="CAJJDN010000008">
    <property type="protein sequence ID" value="CAD8054606.1"/>
    <property type="molecule type" value="Genomic_DNA"/>
</dbReference>
<name>A0A8S1KNR9_9CILI</name>
<sequence length="69" mass="7700">MGQCQVPQMQQIEDDFTAIQKNAVTLKAVPEKLNQLEAQINGIKNTADQLTHSVNNIIQTIQNIQKTLP</sequence>
<accession>A0A8S1KNR9</accession>